<dbReference type="Pfam" id="PF02620">
    <property type="entry name" value="YceD"/>
    <property type="match status" value="1"/>
</dbReference>
<proteinExistence type="predicted"/>
<organism evidence="2 3">
    <name type="scientific">Enterococcus cecorum</name>
    <dbReference type="NCBI Taxonomy" id="44008"/>
    <lineage>
        <taxon>Bacteria</taxon>
        <taxon>Bacillati</taxon>
        <taxon>Bacillota</taxon>
        <taxon>Bacilli</taxon>
        <taxon>Lactobacillales</taxon>
        <taxon>Enterococcaceae</taxon>
        <taxon>Enterococcus</taxon>
    </lineage>
</organism>
<evidence type="ECO:0000313" key="2">
    <source>
        <dbReference type="EMBL" id="NME50910.1"/>
    </source>
</evidence>
<comment type="caution">
    <text evidence="2">The sequence shown here is derived from an EMBL/GenBank/DDBJ whole genome shotgun (WGS) entry which is preliminary data.</text>
</comment>
<evidence type="ECO:0000256" key="1">
    <source>
        <dbReference type="SAM" id="MobiDB-lite"/>
    </source>
</evidence>
<sequence>MKYSLLELRKYQEQTIELNETFDLKEAVLARDSQVIDLAPVQVSGFLEVKANEYFTHYHLTTVMTLPSSRSLEPVDVPLSVDVDELFMTPEQFKMRDDSIPDEEVLVLDTQTLDLEASIIDNLLLAIPLQVLSEEERQSEDLPSGNDWQVISEDEYLSQKQAESESQIDPRLAKLSALLDSEDEDK</sequence>
<evidence type="ECO:0000313" key="3">
    <source>
        <dbReference type="Proteomes" id="UP000588071"/>
    </source>
</evidence>
<dbReference type="EMBL" id="JABAFV010000048">
    <property type="protein sequence ID" value="NME50910.1"/>
    <property type="molecule type" value="Genomic_DNA"/>
</dbReference>
<reference evidence="2 3" key="1">
    <citation type="submission" date="2020-04" db="EMBL/GenBank/DDBJ databases">
        <authorList>
            <person name="Hitch T.C.A."/>
            <person name="Wylensek D."/>
            <person name="Clavel T."/>
        </authorList>
    </citation>
    <scope>NUCLEOTIDE SEQUENCE [LARGE SCALE GENOMIC DNA]</scope>
    <source>
        <strain evidence="2 3">WCA-380-WT-3C</strain>
    </source>
</reference>
<dbReference type="AlphaFoldDB" id="A0A0I9WH80"/>
<dbReference type="RefSeq" id="WP_047341630.1">
    <property type="nucleotide sequence ID" value="NZ_AP035890.1"/>
</dbReference>
<gene>
    <name evidence="2" type="ORF">HF857_12160</name>
</gene>
<dbReference type="Proteomes" id="UP000588071">
    <property type="component" value="Unassembled WGS sequence"/>
</dbReference>
<feature type="compositionally biased region" description="Polar residues" evidence="1">
    <location>
        <begin position="158"/>
        <end position="167"/>
    </location>
</feature>
<accession>A0A0I9WH80</accession>
<feature type="region of interest" description="Disordered" evidence="1">
    <location>
        <begin position="136"/>
        <end position="169"/>
    </location>
</feature>
<dbReference type="InterPro" id="IPR003772">
    <property type="entry name" value="YceD"/>
</dbReference>
<protein>
    <submittedName>
        <fullName evidence="2">DUF177 domain-containing protein</fullName>
    </submittedName>
</protein>
<name>A0A0I9WH80_9ENTE</name>